<organism evidence="2 3">
    <name type="scientific">Halomicrobium zhouii</name>
    <dbReference type="NCBI Taxonomy" id="767519"/>
    <lineage>
        <taxon>Archaea</taxon>
        <taxon>Methanobacteriati</taxon>
        <taxon>Methanobacteriota</taxon>
        <taxon>Stenosarchaea group</taxon>
        <taxon>Halobacteria</taxon>
        <taxon>Halobacteriales</taxon>
        <taxon>Haloarculaceae</taxon>
        <taxon>Halomicrobium</taxon>
    </lineage>
</organism>
<proteinExistence type="predicted"/>
<feature type="domain" description="DUF7344" evidence="1">
    <location>
        <begin position="24"/>
        <end position="96"/>
    </location>
</feature>
<accession>A0A1I6KCT5</accession>
<dbReference type="EMBL" id="FOZK01000001">
    <property type="protein sequence ID" value="SFR88680.1"/>
    <property type="molecule type" value="Genomic_DNA"/>
</dbReference>
<name>A0A1I6KCT5_9EURY</name>
<sequence>MLLVQMASQSCYPDKAPQVSRLLDVLGHNLRREIIHFFENYTESQTVFVDELVSHLLGRIPETSADKLQMKLVHTHLPKLARTGWIDHDRRTDEVRYYGHDHAETWLGDLRAVFSDRTHTT</sequence>
<evidence type="ECO:0000259" key="1">
    <source>
        <dbReference type="Pfam" id="PF24035"/>
    </source>
</evidence>
<dbReference type="InterPro" id="IPR055768">
    <property type="entry name" value="DUF7344"/>
</dbReference>
<dbReference type="AlphaFoldDB" id="A0A1I6KCT5"/>
<gene>
    <name evidence="2" type="ORF">SAMN05216559_0521</name>
</gene>
<dbReference type="Proteomes" id="UP000199062">
    <property type="component" value="Unassembled WGS sequence"/>
</dbReference>
<dbReference type="InterPro" id="IPR036388">
    <property type="entry name" value="WH-like_DNA-bd_sf"/>
</dbReference>
<reference evidence="2 3" key="1">
    <citation type="submission" date="2016-10" db="EMBL/GenBank/DDBJ databases">
        <authorList>
            <person name="de Groot N.N."/>
        </authorList>
    </citation>
    <scope>NUCLEOTIDE SEQUENCE [LARGE SCALE GENOMIC DNA]</scope>
    <source>
        <strain evidence="2 3">CGMCC 1.10457</strain>
    </source>
</reference>
<dbReference type="Pfam" id="PF24035">
    <property type="entry name" value="DUF7344"/>
    <property type="match status" value="1"/>
</dbReference>
<protein>
    <recommendedName>
        <fullName evidence="1">DUF7344 domain-containing protein</fullName>
    </recommendedName>
</protein>
<evidence type="ECO:0000313" key="3">
    <source>
        <dbReference type="Proteomes" id="UP000199062"/>
    </source>
</evidence>
<evidence type="ECO:0000313" key="2">
    <source>
        <dbReference type="EMBL" id="SFR88680.1"/>
    </source>
</evidence>
<keyword evidence="3" id="KW-1185">Reference proteome</keyword>
<dbReference type="Gene3D" id="1.10.10.10">
    <property type="entry name" value="Winged helix-like DNA-binding domain superfamily/Winged helix DNA-binding domain"/>
    <property type="match status" value="1"/>
</dbReference>